<keyword evidence="2" id="KW-1185">Reference proteome</keyword>
<comment type="caution">
    <text evidence="1">The sequence shown here is derived from an EMBL/GenBank/DDBJ whole genome shotgun (WGS) entry which is preliminary data.</text>
</comment>
<gene>
    <name evidence="1" type="ORF">G8770_10965</name>
</gene>
<dbReference type="AlphaFoldDB" id="A0A9E5MMD6"/>
<organism evidence="1 2">
    <name type="scientific">Pseudomaricurvus hydrocarbonicus</name>
    <dbReference type="NCBI Taxonomy" id="1470433"/>
    <lineage>
        <taxon>Bacteria</taxon>
        <taxon>Pseudomonadati</taxon>
        <taxon>Pseudomonadota</taxon>
        <taxon>Gammaproteobacteria</taxon>
        <taxon>Cellvibrionales</taxon>
        <taxon>Cellvibrionaceae</taxon>
        <taxon>Pseudomaricurvus</taxon>
    </lineage>
</organism>
<name>A0A9E5MMD6_9GAMM</name>
<evidence type="ECO:0000313" key="2">
    <source>
        <dbReference type="Proteomes" id="UP000787472"/>
    </source>
</evidence>
<evidence type="ECO:0000313" key="1">
    <source>
        <dbReference type="EMBL" id="NHO66065.1"/>
    </source>
</evidence>
<protein>
    <submittedName>
        <fullName evidence="1">Uncharacterized protein</fullName>
    </submittedName>
</protein>
<dbReference type="EMBL" id="JAAONZ010000007">
    <property type="protein sequence ID" value="NHO66065.1"/>
    <property type="molecule type" value="Genomic_DNA"/>
</dbReference>
<reference evidence="1" key="1">
    <citation type="submission" date="2020-03" db="EMBL/GenBank/DDBJ databases">
        <authorList>
            <person name="Guo F."/>
        </authorList>
    </citation>
    <scope>NUCLEOTIDE SEQUENCE</scope>
    <source>
        <strain evidence="1">JCM 30134</strain>
    </source>
</reference>
<sequence length="119" mass="12724">MGQQRARENALAASTKPQDQFRIEASESLAPGKVRLRYEFTPDGPGFMRGVKVAIFANVEPIANSQGSVEKTIVTMAGLSEILDVGFDAGAPVTEDYPGQGPFPATIDRVDIKLGPFLS</sequence>
<accession>A0A9E5MMD6</accession>
<dbReference type="Proteomes" id="UP000787472">
    <property type="component" value="Unassembled WGS sequence"/>
</dbReference>
<proteinExistence type="predicted"/>
<dbReference type="RefSeq" id="WP_167186212.1">
    <property type="nucleotide sequence ID" value="NZ_JAAONZ010000007.1"/>
</dbReference>